<dbReference type="Gene3D" id="2.30.110.10">
    <property type="entry name" value="Electron Transport, Fmn-binding Protein, Chain A"/>
    <property type="match status" value="1"/>
</dbReference>
<dbReference type="EMBL" id="DTCM01000029">
    <property type="protein sequence ID" value="HGL40518.1"/>
    <property type="molecule type" value="Genomic_DNA"/>
</dbReference>
<sequence>MTKHINFSHAGMDLNKVPFERFHRLFYPQVAAVIAATDGERVGGLLASSIMPVSFNPPRVATALGKNHTTTQLVEKSQHFSVNWLSHEHVEKMELLSKPAAASTVDKLKECGLMHRPGENTGAPILRDASAYLECRVATRLDTGDHILYVAEVVDARALDDFGEYWAFRVYKPVLYVGSARTNWPKFLKFPSE</sequence>
<dbReference type="InterPro" id="IPR002563">
    <property type="entry name" value="Flavin_Rdtase-like_dom"/>
</dbReference>
<dbReference type="SMART" id="SM00903">
    <property type="entry name" value="Flavin_Reduct"/>
    <property type="match status" value="1"/>
</dbReference>
<proteinExistence type="predicted"/>
<dbReference type="InterPro" id="IPR053310">
    <property type="entry name" value="Flavoredoxin-like"/>
</dbReference>
<dbReference type="SUPFAM" id="SSF50475">
    <property type="entry name" value="FMN-binding split barrel"/>
    <property type="match status" value="1"/>
</dbReference>
<dbReference type="PANTHER" id="PTHR43241:SF1">
    <property type="entry name" value="FLAVIN REDUCTASE LIKE DOMAIN-CONTAINING PROTEIN"/>
    <property type="match status" value="1"/>
</dbReference>
<dbReference type="Pfam" id="PF01613">
    <property type="entry name" value="Flavin_Reduct"/>
    <property type="match status" value="1"/>
</dbReference>
<dbReference type="InterPro" id="IPR012349">
    <property type="entry name" value="Split_barrel_FMN-bd"/>
</dbReference>
<protein>
    <submittedName>
        <fullName evidence="4">Flavin reductase family protein</fullName>
    </submittedName>
</protein>
<evidence type="ECO:0000313" key="5">
    <source>
        <dbReference type="EMBL" id="HHN51750.1"/>
    </source>
</evidence>
<organism evidence="4">
    <name type="scientific">Caldiarchaeum subterraneum</name>
    <dbReference type="NCBI Taxonomy" id="311458"/>
    <lineage>
        <taxon>Archaea</taxon>
        <taxon>Nitrososphaerota</taxon>
        <taxon>Candidatus Caldarchaeales</taxon>
        <taxon>Candidatus Caldarchaeaceae</taxon>
        <taxon>Candidatus Caldarchaeum</taxon>
    </lineage>
</organism>
<dbReference type="AlphaFoldDB" id="A0A7C4E2V4"/>
<evidence type="ECO:0000256" key="1">
    <source>
        <dbReference type="ARBA" id="ARBA00001917"/>
    </source>
</evidence>
<accession>A0A7C4E2V4</accession>
<reference evidence="4" key="1">
    <citation type="journal article" date="2020" name="mSystems">
        <title>Genome- and Community-Level Interaction Insights into Carbon Utilization and Element Cycling Functions of Hydrothermarchaeota in Hydrothermal Sediment.</title>
        <authorList>
            <person name="Zhou Z."/>
            <person name="Liu Y."/>
            <person name="Xu W."/>
            <person name="Pan J."/>
            <person name="Luo Z.H."/>
            <person name="Li M."/>
        </authorList>
    </citation>
    <scope>NUCLEOTIDE SEQUENCE [LARGE SCALE GENOMIC DNA]</scope>
    <source>
        <strain evidence="5">SpSt-1073</strain>
        <strain evidence="4">SpSt-613</strain>
        <strain evidence="3">SpSt-669</strain>
    </source>
</reference>
<dbReference type="EMBL" id="DTAD01000089">
    <property type="protein sequence ID" value="HGN91102.1"/>
    <property type="molecule type" value="Genomic_DNA"/>
</dbReference>
<evidence type="ECO:0000313" key="4">
    <source>
        <dbReference type="EMBL" id="HGN91102.1"/>
    </source>
</evidence>
<evidence type="ECO:0000313" key="3">
    <source>
        <dbReference type="EMBL" id="HGL40518.1"/>
    </source>
</evidence>
<evidence type="ECO:0000259" key="2">
    <source>
        <dbReference type="SMART" id="SM00903"/>
    </source>
</evidence>
<feature type="domain" description="Flavin reductase like" evidence="2">
    <location>
        <begin position="24"/>
        <end position="167"/>
    </location>
</feature>
<comment type="caution">
    <text evidence="4">The sequence shown here is derived from an EMBL/GenBank/DDBJ whole genome shotgun (WGS) entry which is preliminary data.</text>
</comment>
<name>A0A7C4E2V4_CALS0</name>
<dbReference type="PANTHER" id="PTHR43241">
    <property type="entry name" value="FLAVIN REDUCTASE DOMAIN PROTEIN"/>
    <property type="match status" value="1"/>
</dbReference>
<gene>
    <name evidence="5" type="ORF">ENM30_00395</name>
    <name evidence="4" type="ORF">ENT82_08300</name>
    <name evidence="3" type="ORF">ENU43_02485</name>
</gene>
<dbReference type="GO" id="GO:0010181">
    <property type="term" value="F:FMN binding"/>
    <property type="evidence" value="ECO:0007669"/>
    <property type="project" value="InterPro"/>
</dbReference>
<dbReference type="EMBL" id="DRXG01000007">
    <property type="protein sequence ID" value="HHN51750.1"/>
    <property type="molecule type" value="Genomic_DNA"/>
</dbReference>
<comment type="cofactor">
    <cofactor evidence="1">
        <name>FMN</name>
        <dbReference type="ChEBI" id="CHEBI:58210"/>
    </cofactor>
</comment>